<dbReference type="Proteomes" id="UP000799441">
    <property type="component" value="Unassembled WGS sequence"/>
</dbReference>
<proteinExistence type="inferred from homology"/>
<comment type="similarity">
    <text evidence="5">Belongs to the eukaryotic initiation factor 4E family.</text>
</comment>
<dbReference type="PANTHER" id="PTHR11960">
    <property type="entry name" value="EUKARYOTIC TRANSLATION INITIATION FACTOR 4E RELATED"/>
    <property type="match status" value="1"/>
</dbReference>
<protein>
    <submittedName>
        <fullName evidence="7">Translation initiation factor eIF4e</fullName>
    </submittedName>
</protein>
<dbReference type="PANTHER" id="PTHR11960:SF66">
    <property type="entry name" value="EUKARYOTIC TRANSLATION INITIATION FACTOR 4E TYPE 3"/>
    <property type="match status" value="1"/>
</dbReference>
<feature type="non-terminal residue" evidence="7">
    <location>
        <position position="1"/>
    </location>
</feature>
<dbReference type="OrthoDB" id="17977at2759"/>
<evidence type="ECO:0000256" key="2">
    <source>
        <dbReference type="ARBA" id="ARBA00022845"/>
    </source>
</evidence>
<accession>A0A9P4UTE0</accession>
<evidence type="ECO:0000256" key="6">
    <source>
        <dbReference type="SAM" id="MobiDB-lite"/>
    </source>
</evidence>
<keyword evidence="3 5" id="KW-0694">RNA-binding</keyword>
<keyword evidence="4 5" id="KW-0648">Protein biosynthesis</keyword>
<evidence type="ECO:0000313" key="8">
    <source>
        <dbReference type="Proteomes" id="UP000799441"/>
    </source>
</evidence>
<feature type="region of interest" description="Disordered" evidence="6">
    <location>
        <begin position="37"/>
        <end position="57"/>
    </location>
</feature>
<dbReference type="InterPro" id="IPR001040">
    <property type="entry name" value="TIF_eIF_4E"/>
</dbReference>
<organism evidence="7 8">
    <name type="scientific">Polychaeton citri CBS 116435</name>
    <dbReference type="NCBI Taxonomy" id="1314669"/>
    <lineage>
        <taxon>Eukaryota</taxon>
        <taxon>Fungi</taxon>
        <taxon>Dikarya</taxon>
        <taxon>Ascomycota</taxon>
        <taxon>Pezizomycotina</taxon>
        <taxon>Dothideomycetes</taxon>
        <taxon>Dothideomycetidae</taxon>
        <taxon>Capnodiales</taxon>
        <taxon>Capnodiaceae</taxon>
        <taxon>Polychaeton</taxon>
    </lineage>
</organism>
<reference evidence="7" key="1">
    <citation type="journal article" date="2020" name="Stud. Mycol.">
        <title>101 Dothideomycetes genomes: a test case for predicting lifestyles and emergence of pathogens.</title>
        <authorList>
            <person name="Haridas S."/>
            <person name="Albert R."/>
            <person name="Binder M."/>
            <person name="Bloem J."/>
            <person name="Labutti K."/>
            <person name="Salamov A."/>
            <person name="Andreopoulos B."/>
            <person name="Baker S."/>
            <person name="Barry K."/>
            <person name="Bills G."/>
            <person name="Bluhm B."/>
            <person name="Cannon C."/>
            <person name="Castanera R."/>
            <person name="Culley D."/>
            <person name="Daum C."/>
            <person name="Ezra D."/>
            <person name="Gonzalez J."/>
            <person name="Henrissat B."/>
            <person name="Kuo A."/>
            <person name="Liang C."/>
            <person name="Lipzen A."/>
            <person name="Lutzoni F."/>
            <person name="Magnuson J."/>
            <person name="Mondo S."/>
            <person name="Nolan M."/>
            <person name="Ohm R."/>
            <person name="Pangilinan J."/>
            <person name="Park H.-J."/>
            <person name="Ramirez L."/>
            <person name="Alfaro M."/>
            <person name="Sun H."/>
            <person name="Tritt A."/>
            <person name="Yoshinaga Y."/>
            <person name="Zwiers L.-H."/>
            <person name="Turgeon B."/>
            <person name="Goodwin S."/>
            <person name="Spatafora J."/>
            <person name="Crous P."/>
            <person name="Grigoriev I."/>
        </authorList>
    </citation>
    <scope>NUCLEOTIDE SEQUENCE</scope>
    <source>
        <strain evidence="7">CBS 116435</strain>
    </source>
</reference>
<evidence type="ECO:0000256" key="4">
    <source>
        <dbReference type="ARBA" id="ARBA00022917"/>
    </source>
</evidence>
<dbReference type="EMBL" id="MU003770">
    <property type="protein sequence ID" value="KAF2724636.1"/>
    <property type="molecule type" value="Genomic_DNA"/>
</dbReference>
<evidence type="ECO:0000256" key="5">
    <source>
        <dbReference type="RuleBase" id="RU004374"/>
    </source>
</evidence>
<name>A0A9P4UTE0_9PEZI</name>
<evidence type="ECO:0000313" key="7">
    <source>
        <dbReference type="EMBL" id="KAF2724636.1"/>
    </source>
</evidence>
<dbReference type="Gene3D" id="3.30.760.10">
    <property type="entry name" value="RNA Cap, Translation Initiation Factor Eif4e"/>
    <property type="match status" value="1"/>
</dbReference>
<gene>
    <name evidence="7" type="ORF">K431DRAFT_197502</name>
</gene>
<dbReference type="GO" id="GO:0003743">
    <property type="term" value="F:translation initiation factor activity"/>
    <property type="evidence" value="ECO:0007669"/>
    <property type="project" value="UniProtKB-KW"/>
</dbReference>
<dbReference type="GO" id="GO:0016281">
    <property type="term" value="C:eukaryotic translation initiation factor 4F complex"/>
    <property type="evidence" value="ECO:0007669"/>
    <property type="project" value="TreeGrafter"/>
</dbReference>
<dbReference type="GO" id="GO:0006417">
    <property type="term" value="P:regulation of translation"/>
    <property type="evidence" value="ECO:0007669"/>
    <property type="project" value="UniProtKB-KW"/>
</dbReference>
<dbReference type="SUPFAM" id="SSF55418">
    <property type="entry name" value="eIF4e-like"/>
    <property type="match status" value="1"/>
</dbReference>
<sequence length="216" mass="25116">TSPARGAEMRNFLQSRLLQKNRAPPLVHSWEFWHDRQDRAQQQEVESKPDEQQDPNKAHYESRLVSLAPVNDVRSFWNVFNNFDVTHLPLRDSVHLFHKGVKPIWEDTRNSKGGSWTFRIPKSAGPDVWKEICMLAIGEKLQEAVESDRTTFRDDICGITLGVRFNSYLLQIWNRDGAHEEGIQRVLNVVMSNLSDDLAPREGSYYYKRHDEHAGF</sequence>
<keyword evidence="2" id="KW-0810">Translation regulation</keyword>
<keyword evidence="1 5" id="KW-0396">Initiation factor</keyword>
<evidence type="ECO:0000256" key="1">
    <source>
        <dbReference type="ARBA" id="ARBA00022540"/>
    </source>
</evidence>
<feature type="non-terminal residue" evidence="7">
    <location>
        <position position="216"/>
    </location>
</feature>
<dbReference type="GO" id="GO:0000340">
    <property type="term" value="F:RNA 7-methylguanosine cap binding"/>
    <property type="evidence" value="ECO:0007669"/>
    <property type="project" value="TreeGrafter"/>
</dbReference>
<dbReference type="InterPro" id="IPR023398">
    <property type="entry name" value="TIF_eIF4e-like"/>
</dbReference>
<keyword evidence="8" id="KW-1185">Reference proteome</keyword>
<dbReference type="Pfam" id="PF01652">
    <property type="entry name" value="IF4E"/>
    <property type="match status" value="1"/>
</dbReference>
<evidence type="ECO:0000256" key="3">
    <source>
        <dbReference type="ARBA" id="ARBA00022884"/>
    </source>
</evidence>
<comment type="caution">
    <text evidence="7">The sequence shown here is derived from an EMBL/GenBank/DDBJ whole genome shotgun (WGS) entry which is preliminary data.</text>
</comment>
<dbReference type="AlphaFoldDB" id="A0A9P4UTE0"/>